<accession>A0A537JT92</accession>
<comment type="subcellular location">
    <subcellularLocation>
        <location evidence="1">Periplasm</location>
    </subcellularLocation>
</comment>
<evidence type="ECO:0000256" key="2">
    <source>
        <dbReference type="ARBA" id="ARBA00010742"/>
    </source>
</evidence>
<dbReference type="GO" id="GO:0042918">
    <property type="term" value="P:alkanesulfonate transmembrane transport"/>
    <property type="evidence" value="ECO:0007669"/>
    <property type="project" value="TreeGrafter"/>
</dbReference>
<dbReference type="SUPFAM" id="SSF53850">
    <property type="entry name" value="Periplasmic binding protein-like II"/>
    <property type="match status" value="1"/>
</dbReference>
<proteinExistence type="inferred from homology"/>
<dbReference type="Gene3D" id="3.40.190.10">
    <property type="entry name" value="Periplasmic binding protein-like II"/>
    <property type="match status" value="2"/>
</dbReference>
<evidence type="ECO:0000313" key="5">
    <source>
        <dbReference type="EMBL" id="TMI86761.1"/>
    </source>
</evidence>
<evidence type="ECO:0000256" key="1">
    <source>
        <dbReference type="ARBA" id="ARBA00004418"/>
    </source>
</evidence>
<dbReference type="InterPro" id="IPR015168">
    <property type="entry name" value="SsuA/THI5"/>
</dbReference>
<sequence>MSRAGACGEAGARHASSFRDVLCGLVVAVLLGTAGPPAAGAGAAQIKLVYAQASAAFTPVFAALDQGFFAREGLDVGFTQVTGSTAVATLTSGESQALFIGATEVADFDAAGGDLVMVAAGSNYPVFSLYVNKSVPSIQGLAGRKIAVTRTGTSTDTAARIILEHFGLTGKVEIVTAGGTLAGIMAAMSAGIVAGGIISPPTTAQAAGAGFTELVNGVRLGIPMTQSALTFRKSYLARNRETALKVLRAYLAAWAYIRTPANEAGTEASIARYTRSTSEQAAVAYRAFFPVWQDKIPRVDPRGVRNAIRFGANPQVRKMTPASLLDDSLLQELVRSGYVKSLYSE</sequence>
<comment type="caution">
    <text evidence="5">The sequence shown here is derived from an EMBL/GenBank/DDBJ whole genome shotgun (WGS) entry which is preliminary data.</text>
</comment>
<dbReference type="GO" id="GO:0042597">
    <property type="term" value="C:periplasmic space"/>
    <property type="evidence" value="ECO:0007669"/>
    <property type="project" value="UniProtKB-SubCell"/>
</dbReference>
<dbReference type="PANTHER" id="PTHR30024">
    <property type="entry name" value="ALIPHATIC SULFONATES-BINDING PROTEIN-RELATED"/>
    <property type="match status" value="1"/>
</dbReference>
<organism evidence="5 6">
    <name type="scientific">Candidatus Segetimicrobium genomatis</name>
    <dbReference type="NCBI Taxonomy" id="2569760"/>
    <lineage>
        <taxon>Bacteria</taxon>
        <taxon>Bacillati</taxon>
        <taxon>Candidatus Sysuimicrobiota</taxon>
        <taxon>Candidatus Sysuimicrobiia</taxon>
        <taxon>Candidatus Sysuimicrobiales</taxon>
        <taxon>Candidatus Segetimicrobiaceae</taxon>
        <taxon>Candidatus Segetimicrobium</taxon>
    </lineage>
</organism>
<comment type="similarity">
    <text evidence="2">Belongs to the bacterial solute-binding protein SsuA/TauA family.</text>
</comment>
<dbReference type="EMBL" id="VBAK01000183">
    <property type="protein sequence ID" value="TMI86761.1"/>
    <property type="molecule type" value="Genomic_DNA"/>
</dbReference>
<feature type="domain" description="SsuA/THI5-like" evidence="4">
    <location>
        <begin position="56"/>
        <end position="258"/>
    </location>
</feature>
<dbReference type="Proteomes" id="UP000318509">
    <property type="component" value="Unassembled WGS sequence"/>
</dbReference>
<gene>
    <name evidence="5" type="ORF">E6H00_17545</name>
</gene>
<keyword evidence="3" id="KW-0732">Signal</keyword>
<dbReference type="Pfam" id="PF09084">
    <property type="entry name" value="NMT1"/>
    <property type="match status" value="1"/>
</dbReference>
<dbReference type="AlphaFoldDB" id="A0A537JT92"/>
<evidence type="ECO:0000259" key="4">
    <source>
        <dbReference type="Pfam" id="PF09084"/>
    </source>
</evidence>
<dbReference type="PANTHER" id="PTHR30024:SF47">
    <property type="entry name" value="TAURINE-BINDING PERIPLASMIC PROTEIN"/>
    <property type="match status" value="1"/>
</dbReference>
<protein>
    <submittedName>
        <fullName evidence="5">ABC transporter substrate-binding protein</fullName>
    </submittedName>
</protein>
<evidence type="ECO:0000256" key="3">
    <source>
        <dbReference type="ARBA" id="ARBA00022729"/>
    </source>
</evidence>
<reference evidence="5 6" key="1">
    <citation type="journal article" date="2019" name="Nat. Microbiol.">
        <title>Mediterranean grassland soil C-N compound turnover is dependent on rainfall and depth, and is mediated by genomically divergent microorganisms.</title>
        <authorList>
            <person name="Diamond S."/>
            <person name="Andeer P.F."/>
            <person name="Li Z."/>
            <person name="Crits-Christoph A."/>
            <person name="Burstein D."/>
            <person name="Anantharaman K."/>
            <person name="Lane K.R."/>
            <person name="Thomas B.C."/>
            <person name="Pan C."/>
            <person name="Northen T.R."/>
            <person name="Banfield J.F."/>
        </authorList>
    </citation>
    <scope>NUCLEOTIDE SEQUENCE [LARGE SCALE GENOMIC DNA]</scope>
    <source>
        <strain evidence="5">NP_3</strain>
    </source>
</reference>
<evidence type="ECO:0000313" key="6">
    <source>
        <dbReference type="Proteomes" id="UP000318509"/>
    </source>
</evidence>
<name>A0A537JT92_9BACT</name>